<evidence type="ECO:0000256" key="3">
    <source>
        <dbReference type="SAM" id="Coils"/>
    </source>
</evidence>
<dbReference type="PANTHER" id="PTHR20903">
    <property type="entry name" value="PREFOLDIN SUBUNIT 1-RELATED"/>
    <property type="match status" value="1"/>
</dbReference>
<keyword evidence="3" id="KW-0175">Coiled coil</keyword>
<proteinExistence type="inferred from homology"/>
<keyword evidence="2" id="KW-0143">Chaperone</keyword>
<dbReference type="SUPFAM" id="SSF46579">
    <property type="entry name" value="Prefoldin"/>
    <property type="match status" value="1"/>
</dbReference>
<dbReference type="Gene3D" id="1.10.287.370">
    <property type="match status" value="1"/>
</dbReference>
<dbReference type="GO" id="GO:0005737">
    <property type="term" value="C:cytoplasm"/>
    <property type="evidence" value="ECO:0007669"/>
    <property type="project" value="TreeGrafter"/>
</dbReference>
<gene>
    <name evidence="4" type="ORF">BQ4739_LOCUS12821</name>
    <name evidence="5" type="ORF">BQ4739_LOCUS19728</name>
</gene>
<dbReference type="OrthoDB" id="5242628at2759"/>
<dbReference type="EMBL" id="FNXT01001367">
    <property type="protein sequence ID" value="SZX79453.1"/>
    <property type="molecule type" value="Genomic_DNA"/>
</dbReference>
<reference evidence="5 6" key="1">
    <citation type="submission" date="2016-10" db="EMBL/GenBank/DDBJ databases">
        <authorList>
            <person name="Cai Z."/>
        </authorList>
    </citation>
    <scope>NUCLEOTIDE SEQUENCE [LARGE SCALE GENOMIC DNA]</scope>
</reference>
<dbReference type="AlphaFoldDB" id="A0A383WQ53"/>
<dbReference type="GO" id="GO:0051082">
    <property type="term" value="F:unfolded protein binding"/>
    <property type="evidence" value="ECO:0007669"/>
    <property type="project" value="InterPro"/>
</dbReference>
<name>A0A383WQ53_TETOB</name>
<dbReference type="PANTHER" id="PTHR20903:SF0">
    <property type="entry name" value="PREFOLDIN SUBUNIT 1"/>
    <property type="match status" value="1"/>
</dbReference>
<comment type="similarity">
    <text evidence="1">Belongs to the prefoldin subunit beta family.</text>
</comment>
<accession>A0A383WQ53</accession>
<dbReference type="GO" id="GO:0009409">
    <property type="term" value="P:response to cold"/>
    <property type="evidence" value="ECO:0007669"/>
    <property type="project" value="UniProtKB-ARBA"/>
</dbReference>
<organism evidence="5 6">
    <name type="scientific">Tetradesmus obliquus</name>
    <name type="common">Green alga</name>
    <name type="synonym">Acutodesmus obliquus</name>
    <dbReference type="NCBI Taxonomy" id="3088"/>
    <lineage>
        <taxon>Eukaryota</taxon>
        <taxon>Viridiplantae</taxon>
        <taxon>Chlorophyta</taxon>
        <taxon>core chlorophytes</taxon>
        <taxon>Chlorophyceae</taxon>
        <taxon>CS clade</taxon>
        <taxon>Sphaeropleales</taxon>
        <taxon>Scenedesmaceae</taxon>
        <taxon>Tetradesmus</taxon>
    </lineage>
</organism>
<dbReference type="EMBL" id="FNXT01001145">
    <property type="protein sequence ID" value="SZX72669.1"/>
    <property type="molecule type" value="Genomic_DNA"/>
</dbReference>
<dbReference type="InterPro" id="IPR002777">
    <property type="entry name" value="PFD_beta-like"/>
</dbReference>
<dbReference type="STRING" id="3088.A0A383WQ53"/>
<protein>
    <recommendedName>
        <fullName evidence="7">Prefoldin subunit 1</fullName>
    </recommendedName>
</protein>
<evidence type="ECO:0000256" key="1">
    <source>
        <dbReference type="ARBA" id="ARBA00008045"/>
    </source>
</evidence>
<dbReference type="Pfam" id="PF01920">
    <property type="entry name" value="Prefoldin_2"/>
    <property type="match status" value="1"/>
</dbReference>
<evidence type="ECO:0008006" key="7">
    <source>
        <dbReference type="Google" id="ProtNLM"/>
    </source>
</evidence>
<dbReference type="Proteomes" id="UP000256970">
    <property type="component" value="Unassembled WGS sequence"/>
</dbReference>
<sequence length="132" mass="15029">MPEEKRQQEDLQPFIELQEKLAMNISFQQAVQQQLQRAMVSTKRSELTLQELSSMSSSVPMYKQVGKAYFMAPMQQVVDELKDDIKGSQDEGKKLLQQKEHADKAIRATEAEMQELMKAHPEAVRHLAALGA</sequence>
<dbReference type="GO" id="GO:0016272">
    <property type="term" value="C:prefoldin complex"/>
    <property type="evidence" value="ECO:0007669"/>
    <property type="project" value="InterPro"/>
</dbReference>
<keyword evidence="6" id="KW-1185">Reference proteome</keyword>
<evidence type="ECO:0000313" key="6">
    <source>
        <dbReference type="Proteomes" id="UP000256970"/>
    </source>
</evidence>
<evidence type="ECO:0000313" key="4">
    <source>
        <dbReference type="EMBL" id="SZX72669.1"/>
    </source>
</evidence>
<feature type="coiled-coil region" evidence="3">
    <location>
        <begin position="78"/>
        <end position="119"/>
    </location>
</feature>
<dbReference type="InterPro" id="IPR009053">
    <property type="entry name" value="Prefoldin"/>
</dbReference>
<dbReference type="GO" id="GO:0044183">
    <property type="term" value="F:protein folding chaperone"/>
    <property type="evidence" value="ECO:0007669"/>
    <property type="project" value="TreeGrafter"/>
</dbReference>
<evidence type="ECO:0000313" key="5">
    <source>
        <dbReference type="EMBL" id="SZX79453.1"/>
    </source>
</evidence>
<evidence type="ECO:0000256" key="2">
    <source>
        <dbReference type="ARBA" id="ARBA00023186"/>
    </source>
</evidence>